<gene>
    <name evidence="2" type="ORF">GPECTOR_53g123</name>
</gene>
<dbReference type="Proteomes" id="UP000075714">
    <property type="component" value="Unassembled WGS sequence"/>
</dbReference>
<reference evidence="3" key="1">
    <citation type="journal article" date="2016" name="Nat. Commun.">
        <title>The Gonium pectorale genome demonstrates co-option of cell cycle regulation during the evolution of multicellularity.</title>
        <authorList>
            <person name="Hanschen E.R."/>
            <person name="Marriage T.N."/>
            <person name="Ferris P.J."/>
            <person name="Hamaji T."/>
            <person name="Toyoda A."/>
            <person name="Fujiyama A."/>
            <person name="Neme R."/>
            <person name="Noguchi H."/>
            <person name="Minakuchi Y."/>
            <person name="Suzuki M."/>
            <person name="Kawai-Toyooka H."/>
            <person name="Smith D.R."/>
            <person name="Sparks H."/>
            <person name="Anderson J."/>
            <person name="Bakaric R."/>
            <person name="Luria V."/>
            <person name="Karger A."/>
            <person name="Kirschner M.W."/>
            <person name="Durand P.M."/>
            <person name="Michod R.E."/>
            <person name="Nozaki H."/>
            <person name="Olson B.J."/>
        </authorList>
    </citation>
    <scope>NUCLEOTIDE SEQUENCE [LARGE SCALE GENOMIC DNA]</scope>
    <source>
        <strain evidence="3">NIES-2863</strain>
    </source>
</reference>
<evidence type="ECO:0000256" key="1">
    <source>
        <dbReference type="SAM" id="SignalP"/>
    </source>
</evidence>
<name>A0A150G6R5_GONPE</name>
<dbReference type="AlphaFoldDB" id="A0A150G6R5"/>
<proteinExistence type="predicted"/>
<comment type="caution">
    <text evidence="2">The sequence shown here is derived from an EMBL/GenBank/DDBJ whole genome shotgun (WGS) entry which is preliminary data.</text>
</comment>
<feature type="chain" id="PRO_5007561923" evidence="1">
    <location>
        <begin position="45"/>
        <end position="326"/>
    </location>
</feature>
<dbReference type="EMBL" id="LSYV01000054">
    <property type="protein sequence ID" value="KXZ45537.1"/>
    <property type="molecule type" value="Genomic_DNA"/>
</dbReference>
<accession>A0A150G6R5</accession>
<feature type="signal peptide" evidence="1">
    <location>
        <begin position="1"/>
        <end position="44"/>
    </location>
</feature>
<evidence type="ECO:0000313" key="2">
    <source>
        <dbReference type="EMBL" id="KXZ45537.1"/>
    </source>
</evidence>
<organism evidence="2 3">
    <name type="scientific">Gonium pectorale</name>
    <name type="common">Green alga</name>
    <dbReference type="NCBI Taxonomy" id="33097"/>
    <lineage>
        <taxon>Eukaryota</taxon>
        <taxon>Viridiplantae</taxon>
        <taxon>Chlorophyta</taxon>
        <taxon>core chlorophytes</taxon>
        <taxon>Chlorophyceae</taxon>
        <taxon>CS clade</taxon>
        <taxon>Chlamydomonadales</taxon>
        <taxon>Volvocaceae</taxon>
        <taxon>Gonium</taxon>
    </lineage>
</organism>
<dbReference type="OrthoDB" id="563448at2759"/>
<sequence>MAPLALAAPVLIHLGIPGSPAGDLRGRPCLFYLLSYHLVQLCAAQDGGPTYGLPQAGEGPGAAPRRSAEMDGNIAQFGLEMWENTIRKAVEEPAMGLDGPATSLPPLNRRAAFWVAMRLAAAALKALPRAAGADAAAGGADEAAGEAGAVAADGSHPGKLWAAHEALLLRRLQGTGETSVKAGGSMAMLLWRAFKCAPEACREEAARTADAAPPGALGQLEHLWELRLAAAECAQQYEVDTSAAELPASPSLDVAAALGAGYVSRIERMMRLCSPEVVMSLTLPGGYDRAAWAQVLAFGPLRDTQSLLATAAKKVRKGAAEPVAEY</sequence>
<keyword evidence="3" id="KW-1185">Reference proteome</keyword>
<keyword evidence="1" id="KW-0732">Signal</keyword>
<protein>
    <submittedName>
        <fullName evidence="2">Uncharacterized protein</fullName>
    </submittedName>
</protein>
<evidence type="ECO:0000313" key="3">
    <source>
        <dbReference type="Proteomes" id="UP000075714"/>
    </source>
</evidence>